<evidence type="ECO:0000256" key="2">
    <source>
        <dbReference type="ARBA" id="ARBA00022692"/>
    </source>
</evidence>
<feature type="transmembrane region" description="Helical" evidence="5">
    <location>
        <begin position="100"/>
        <end position="125"/>
    </location>
</feature>
<evidence type="ECO:0000256" key="4">
    <source>
        <dbReference type="ARBA" id="ARBA00023136"/>
    </source>
</evidence>
<dbReference type="InterPro" id="IPR052902">
    <property type="entry name" value="ABC-2_transporter"/>
</dbReference>
<evidence type="ECO:0000256" key="5">
    <source>
        <dbReference type="SAM" id="Phobius"/>
    </source>
</evidence>
<feature type="transmembrane region" description="Helical" evidence="5">
    <location>
        <begin position="21"/>
        <end position="41"/>
    </location>
</feature>
<sequence>MSATVALFRNEARMLARTPGVLVWFTLPLLAAVVIAAIPAARNPNPGFGGLSVSQAYTPTLTMFAISMTGLVLLPQMLGDYRELGFLRRLRTTPASAANLLTAFLALMVLLCVGAALFIAVVPLFFGAGGAERPFSYAGAVLVSTAAFLAMGTVLSAVISSPKAASGIGTALAATQWFASGMWFPRAMFPEWLTIVSDLMPGGAATRLMSDAAFGTAPGAAEGWIASPVTRVAVCVAWTVVGVAVAIRTFTWE</sequence>
<accession>A0ABP9FCE1</accession>
<gene>
    <name evidence="7" type="ORF">GCM10025789_13390</name>
</gene>
<protein>
    <recommendedName>
        <fullName evidence="6">ABC-2 type transporter transmembrane domain-containing protein</fullName>
    </recommendedName>
</protein>
<organism evidence="7 8">
    <name type="scientific">Tessaracoccus lubricantis</name>
    <dbReference type="NCBI Taxonomy" id="545543"/>
    <lineage>
        <taxon>Bacteria</taxon>
        <taxon>Bacillati</taxon>
        <taxon>Actinomycetota</taxon>
        <taxon>Actinomycetes</taxon>
        <taxon>Propionibacteriales</taxon>
        <taxon>Propionibacteriaceae</taxon>
        <taxon>Tessaracoccus</taxon>
    </lineage>
</organism>
<dbReference type="EMBL" id="BAABLV010000020">
    <property type="protein sequence ID" value="GAA4896867.1"/>
    <property type="molecule type" value="Genomic_DNA"/>
</dbReference>
<keyword evidence="3 5" id="KW-1133">Transmembrane helix</keyword>
<evidence type="ECO:0000256" key="1">
    <source>
        <dbReference type="ARBA" id="ARBA00004141"/>
    </source>
</evidence>
<feature type="transmembrane region" description="Helical" evidence="5">
    <location>
        <begin position="137"/>
        <end position="159"/>
    </location>
</feature>
<feature type="transmembrane region" description="Helical" evidence="5">
    <location>
        <begin position="61"/>
        <end position="79"/>
    </location>
</feature>
<comment type="caution">
    <text evidence="7">The sequence shown here is derived from an EMBL/GenBank/DDBJ whole genome shotgun (WGS) entry which is preliminary data.</text>
</comment>
<reference evidence="8" key="1">
    <citation type="journal article" date="2019" name="Int. J. Syst. Evol. Microbiol.">
        <title>The Global Catalogue of Microorganisms (GCM) 10K type strain sequencing project: providing services to taxonomists for standard genome sequencing and annotation.</title>
        <authorList>
            <consortium name="The Broad Institute Genomics Platform"/>
            <consortium name="The Broad Institute Genome Sequencing Center for Infectious Disease"/>
            <person name="Wu L."/>
            <person name="Ma J."/>
        </authorList>
    </citation>
    <scope>NUCLEOTIDE SEQUENCE [LARGE SCALE GENOMIC DNA]</scope>
    <source>
        <strain evidence="8">JCM 19125</strain>
    </source>
</reference>
<evidence type="ECO:0000256" key="3">
    <source>
        <dbReference type="ARBA" id="ARBA00022989"/>
    </source>
</evidence>
<dbReference type="PANTHER" id="PTHR43027">
    <property type="entry name" value="DOXORUBICIN RESISTANCE ABC TRANSPORTER PERMEASE PROTEIN DRRC-RELATED"/>
    <property type="match status" value="1"/>
</dbReference>
<feature type="domain" description="ABC-2 type transporter transmembrane" evidence="6">
    <location>
        <begin position="5"/>
        <end position="206"/>
    </location>
</feature>
<name>A0ABP9FCE1_9ACTN</name>
<comment type="subcellular location">
    <subcellularLocation>
        <location evidence="1">Membrane</location>
        <topology evidence="1">Multi-pass membrane protein</topology>
    </subcellularLocation>
</comment>
<dbReference type="Pfam" id="PF01061">
    <property type="entry name" value="ABC2_membrane"/>
    <property type="match status" value="1"/>
</dbReference>
<evidence type="ECO:0000259" key="6">
    <source>
        <dbReference type="Pfam" id="PF01061"/>
    </source>
</evidence>
<dbReference type="InterPro" id="IPR013525">
    <property type="entry name" value="ABC2_TM"/>
</dbReference>
<proteinExistence type="predicted"/>
<dbReference type="RefSeq" id="WP_345580839.1">
    <property type="nucleotide sequence ID" value="NZ_BAABLV010000020.1"/>
</dbReference>
<keyword evidence="4 5" id="KW-0472">Membrane</keyword>
<keyword evidence="2 5" id="KW-0812">Transmembrane</keyword>
<dbReference type="PANTHER" id="PTHR43027:SF2">
    <property type="entry name" value="TRANSPORT PERMEASE PROTEIN"/>
    <property type="match status" value="1"/>
</dbReference>
<keyword evidence="8" id="KW-1185">Reference proteome</keyword>
<evidence type="ECO:0000313" key="7">
    <source>
        <dbReference type="EMBL" id="GAA4896867.1"/>
    </source>
</evidence>
<dbReference type="Proteomes" id="UP001501521">
    <property type="component" value="Unassembled WGS sequence"/>
</dbReference>
<evidence type="ECO:0000313" key="8">
    <source>
        <dbReference type="Proteomes" id="UP001501521"/>
    </source>
</evidence>